<accession>A0A0J6YJA5</accession>
<sequence length="263" mass="28871">MSSEFVVLLSLYNSDPGISVHRHVTQVIIYSNVINQLGLWSLFQDPSYQGGGRGAKGYSWGVGNGWAGNLKVNHSRQMMSRGTTGTDAVEIREDPVWAGHRARKLKQTRQASSTATHSSLPPNSLQRTDSEGSTHDHRSDDRGKIVNPSRLFLFMYASNHYGLIVGIERQLSPLTCRSALGMEPYFNIESTEGQTSRGGPARTTQSWLFHGSAEGYLAVQELGFALAALSRSQPMSHHGNGAERVWGLENGMMLITQKGILLD</sequence>
<evidence type="ECO:0000313" key="3">
    <source>
        <dbReference type="Proteomes" id="UP000054565"/>
    </source>
</evidence>
<organism evidence="2 3">
    <name type="scientific">Coccidioides immitis RMSCC 2394</name>
    <dbReference type="NCBI Taxonomy" id="404692"/>
    <lineage>
        <taxon>Eukaryota</taxon>
        <taxon>Fungi</taxon>
        <taxon>Dikarya</taxon>
        <taxon>Ascomycota</taxon>
        <taxon>Pezizomycotina</taxon>
        <taxon>Eurotiomycetes</taxon>
        <taxon>Eurotiomycetidae</taxon>
        <taxon>Onygenales</taxon>
        <taxon>Onygenaceae</taxon>
        <taxon>Coccidioides</taxon>
    </lineage>
</organism>
<name>A0A0J6YJA5_COCIT</name>
<evidence type="ECO:0000313" key="2">
    <source>
        <dbReference type="EMBL" id="KMP07174.1"/>
    </source>
</evidence>
<evidence type="ECO:0000256" key="1">
    <source>
        <dbReference type="SAM" id="MobiDB-lite"/>
    </source>
</evidence>
<dbReference type="Proteomes" id="UP000054565">
    <property type="component" value="Unassembled WGS sequence"/>
</dbReference>
<proteinExistence type="predicted"/>
<feature type="region of interest" description="Disordered" evidence="1">
    <location>
        <begin position="101"/>
        <end position="143"/>
    </location>
</feature>
<dbReference type="AlphaFoldDB" id="A0A0J6YJA5"/>
<feature type="compositionally biased region" description="Basic and acidic residues" evidence="1">
    <location>
        <begin position="128"/>
        <end position="143"/>
    </location>
</feature>
<feature type="compositionally biased region" description="Polar residues" evidence="1">
    <location>
        <begin position="108"/>
        <end position="127"/>
    </location>
</feature>
<protein>
    <submittedName>
        <fullName evidence="2">Uncharacterized protein</fullName>
    </submittedName>
</protein>
<gene>
    <name evidence="2" type="ORF">CIRG_06855</name>
</gene>
<dbReference type="EMBL" id="DS028097">
    <property type="protein sequence ID" value="KMP07174.1"/>
    <property type="molecule type" value="Genomic_DNA"/>
</dbReference>
<reference evidence="3" key="1">
    <citation type="journal article" date="2010" name="Genome Res.">
        <title>Population genomic sequencing of Coccidioides fungi reveals recent hybridization and transposon control.</title>
        <authorList>
            <person name="Neafsey D.E."/>
            <person name="Barker B.M."/>
            <person name="Sharpton T.J."/>
            <person name="Stajich J.E."/>
            <person name="Park D.J."/>
            <person name="Whiston E."/>
            <person name="Hung C.-Y."/>
            <person name="McMahan C."/>
            <person name="White J."/>
            <person name="Sykes S."/>
            <person name="Heiman D."/>
            <person name="Young S."/>
            <person name="Zeng Q."/>
            <person name="Abouelleil A."/>
            <person name="Aftuck L."/>
            <person name="Bessette D."/>
            <person name="Brown A."/>
            <person name="FitzGerald M."/>
            <person name="Lui A."/>
            <person name="Macdonald J.P."/>
            <person name="Priest M."/>
            <person name="Orbach M.J."/>
            <person name="Galgiani J.N."/>
            <person name="Kirkland T.N."/>
            <person name="Cole G.T."/>
            <person name="Birren B.W."/>
            <person name="Henn M.R."/>
            <person name="Taylor J.W."/>
            <person name="Rounsley S.D."/>
        </authorList>
    </citation>
    <scope>NUCLEOTIDE SEQUENCE [LARGE SCALE GENOMIC DNA]</scope>
    <source>
        <strain evidence="3">RMSCC 2394</strain>
    </source>
</reference>